<accession>D2VGG3</accession>
<dbReference type="Gene3D" id="1.10.167.10">
    <property type="entry name" value="Regulator of G-protein Signalling 4, domain 2"/>
    <property type="match status" value="1"/>
</dbReference>
<dbReference type="InParanoid" id="D2VGG3"/>
<dbReference type="InterPro" id="IPR044926">
    <property type="entry name" value="RGS_subdomain_2"/>
</dbReference>
<dbReference type="EMBL" id="GG738870">
    <property type="protein sequence ID" value="EFC43959.1"/>
    <property type="molecule type" value="Genomic_DNA"/>
</dbReference>
<dbReference type="RefSeq" id="XP_002676703.1">
    <property type="nucleotide sequence ID" value="XM_002676657.1"/>
</dbReference>
<protein>
    <submittedName>
        <fullName evidence="1">Predicted protein</fullName>
    </submittedName>
</protein>
<keyword evidence="2" id="KW-1185">Reference proteome</keyword>
<proteinExistence type="predicted"/>
<reference evidence="1 2" key="1">
    <citation type="journal article" date="2010" name="Cell">
        <title>The genome of Naegleria gruberi illuminates early eukaryotic versatility.</title>
        <authorList>
            <person name="Fritz-Laylin L.K."/>
            <person name="Prochnik S.E."/>
            <person name="Ginger M.L."/>
            <person name="Dacks J.B."/>
            <person name="Carpenter M.L."/>
            <person name="Field M.C."/>
            <person name="Kuo A."/>
            <person name="Paredez A."/>
            <person name="Chapman J."/>
            <person name="Pham J."/>
            <person name="Shu S."/>
            <person name="Neupane R."/>
            <person name="Cipriano M."/>
            <person name="Mancuso J."/>
            <person name="Tu H."/>
            <person name="Salamov A."/>
            <person name="Lindquist E."/>
            <person name="Shapiro H."/>
            <person name="Lucas S."/>
            <person name="Grigoriev I.V."/>
            <person name="Cande W.Z."/>
            <person name="Fulton C."/>
            <person name="Rokhsar D.S."/>
            <person name="Dawson S.C."/>
        </authorList>
    </citation>
    <scope>NUCLEOTIDE SEQUENCE [LARGE SCALE GENOMIC DNA]</scope>
    <source>
        <strain evidence="1 2">NEG-M</strain>
    </source>
</reference>
<dbReference type="KEGG" id="ngr:NAEGRDRAFT_67966"/>
<dbReference type="VEuPathDB" id="AmoebaDB:NAEGRDRAFT_67966"/>
<gene>
    <name evidence="1" type="ORF">NAEGRDRAFT_67966</name>
</gene>
<organism evidence="2">
    <name type="scientific">Naegleria gruberi</name>
    <name type="common">Amoeba</name>
    <dbReference type="NCBI Taxonomy" id="5762"/>
    <lineage>
        <taxon>Eukaryota</taxon>
        <taxon>Discoba</taxon>
        <taxon>Heterolobosea</taxon>
        <taxon>Tetramitia</taxon>
        <taxon>Eutetramitia</taxon>
        <taxon>Vahlkampfiidae</taxon>
        <taxon>Naegleria</taxon>
    </lineage>
</organism>
<dbReference type="GeneID" id="8847906"/>
<evidence type="ECO:0000313" key="2">
    <source>
        <dbReference type="Proteomes" id="UP000006671"/>
    </source>
</evidence>
<dbReference type="Proteomes" id="UP000006671">
    <property type="component" value="Unassembled WGS sequence"/>
</dbReference>
<sequence>MKKERKSLLSGLRPQILKILEVDECLQHFKEFCVKAHTIESLDCILEIKNFMESDEILSVKQNRLNTICKTYVLGNSDVNINAEMRNNLLRYNNETIEIFTEQYETIRKALESIRDELIGILGWRVPHFVESKHWHEFTLEYPQLLSLCLSEMDQKKYESIRYRKEDFLRDRFSEKEVLLCEFMKDDQSMFKLEKSDLDGCLSVFSCDGSVLLDEKDIGMGKFQGFKVAGSLPYPSWLIILALSSSKFHAGTWEGYRFDREYDFRFIPSSEENGQLFYDTHISKLVVKYTKLAEHRSCYCMTENLYKSNRTYMVNKSITPQAGRYVPNYYEEDINQDIFGEYETLHSPLGDNQSLFSYGNLTNPGGMLLSKLGTPQKRLLDIATTYRENIIGNIKKILENDGRILKTMESVYSTVKTRLDRYKIASKSTDPHIFELSFEEQLKNLVIPKE</sequence>
<dbReference type="InterPro" id="IPR036305">
    <property type="entry name" value="RGS_sf"/>
</dbReference>
<name>D2VGG3_NAEGR</name>
<evidence type="ECO:0000313" key="1">
    <source>
        <dbReference type="EMBL" id="EFC43959.1"/>
    </source>
</evidence>
<dbReference type="SUPFAM" id="SSF48097">
    <property type="entry name" value="Regulator of G-protein signaling, RGS"/>
    <property type="match status" value="1"/>
</dbReference>
<dbReference type="AlphaFoldDB" id="D2VGG3"/>